<dbReference type="Proteomes" id="UP000241736">
    <property type="component" value="Unassembled WGS sequence"/>
</dbReference>
<gene>
    <name evidence="1" type="ORF">C6N40_12700</name>
</gene>
<protein>
    <submittedName>
        <fullName evidence="1">Uncharacterized protein</fullName>
    </submittedName>
</protein>
<dbReference type="InterPro" id="IPR046494">
    <property type="entry name" value="DUF6587"/>
</dbReference>
<evidence type="ECO:0000313" key="1">
    <source>
        <dbReference type="EMBL" id="PRH81450.1"/>
    </source>
</evidence>
<name>A0A2P6M627_9GAMM</name>
<dbReference type="Pfam" id="PF20228">
    <property type="entry name" value="DUF6587"/>
    <property type="match status" value="1"/>
</dbReference>
<keyword evidence="2" id="KW-1185">Reference proteome</keyword>
<evidence type="ECO:0000313" key="2">
    <source>
        <dbReference type="Proteomes" id="UP000241736"/>
    </source>
</evidence>
<dbReference type="AlphaFoldDB" id="A0A2P6M627"/>
<proteinExistence type="predicted"/>
<accession>A0A2P6M627</accession>
<dbReference type="RefSeq" id="WP_106991405.1">
    <property type="nucleotide sequence ID" value="NZ_JAVEVW010000036.1"/>
</dbReference>
<dbReference type="OrthoDB" id="5966734at2"/>
<dbReference type="EMBL" id="PVLF01000024">
    <property type="protein sequence ID" value="PRH81450.1"/>
    <property type="molecule type" value="Genomic_DNA"/>
</dbReference>
<organism evidence="1 2">
    <name type="scientific">Arenimonas caeni</name>
    <dbReference type="NCBI Taxonomy" id="2058085"/>
    <lineage>
        <taxon>Bacteria</taxon>
        <taxon>Pseudomonadati</taxon>
        <taxon>Pseudomonadota</taxon>
        <taxon>Gammaproteobacteria</taxon>
        <taxon>Lysobacterales</taxon>
        <taxon>Lysobacteraceae</taxon>
        <taxon>Arenimonas</taxon>
    </lineage>
</organism>
<comment type="caution">
    <text evidence="1">The sequence shown here is derived from an EMBL/GenBank/DDBJ whole genome shotgun (WGS) entry which is preliminary data.</text>
</comment>
<sequence>MSPLLQTAVVLAIVLACGVSVLRRLAPRAAWQAQARLSFFLERPGRPAWLRRLGLALRPPMQATASACGTGGCNTCNGCK</sequence>
<reference evidence="1 2" key="1">
    <citation type="submission" date="2018-03" db="EMBL/GenBank/DDBJ databases">
        <title>Arenimonas caeni sp. nov., isolated from activated sludge.</title>
        <authorList>
            <person name="Liu H."/>
        </authorList>
    </citation>
    <scope>NUCLEOTIDE SEQUENCE [LARGE SCALE GENOMIC DNA]</scope>
    <source>
        <strain evidence="2">z29</strain>
    </source>
</reference>